<dbReference type="GO" id="GO:0071949">
    <property type="term" value="F:FAD binding"/>
    <property type="evidence" value="ECO:0007669"/>
    <property type="project" value="InterPro"/>
</dbReference>
<evidence type="ECO:0000256" key="5">
    <source>
        <dbReference type="SAM" id="Phobius"/>
    </source>
</evidence>
<keyword evidence="2" id="KW-0274">FAD</keyword>
<keyword evidence="4" id="KW-0503">Monooxygenase</keyword>
<sequence>MPSLKIAIIGAGPAGCTLARLLLSSPQQCQLTIAIFEAESSPNFRSQGGTLDLHTRTGQAALKAGGLWDEFLKHARYDGEAIKIADKNLLCYVNMGGGKVGSKGTGRPEIDRPVLREMLYESLPLGTVRWNKKLVSVTATPQASSKHTLNFADGSSESGFDLIVGADGAWSKVRRLLTNEQPFYSGIAGHQCSIPDAQINAPELFELVNRGSLFAWSDGKGLFIQYMGDGSINSSTWSRRDVDWQKAYDADDAATVKKVCREEYVGWDSRLVECVLKADDSTFVPRDLFMLPIGVRWDGVPGVTAIGDAAHVMTPFAGEGVNLAMEDSLKLSQAILKSVDTPHQLASNVRTFEEDLFVRGRKTQQVTYDMMAAIYHTPGSPRRGIERYILKAMTDEMGWWMTMLVTPIVYVWFGVFKMIR</sequence>
<keyword evidence="3" id="KW-0560">Oxidoreductase</keyword>
<dbReference type="InterPro" id="IPR036188">
    <property type="entry name" value="FAD/NAD-bd_sf"/>
</dbReference>
<dbReference type="AlphaFoldDB" id="A0A9W7W5Y0"/>
<keyword evidence="5" id="KW-1133">Transmembrane helix</keyword>
<reference evidence="7 8" key="2">
    <citation type="journal article" date="2021" name="Curr. Genet.">
        <title>Genetic response to nitrogen starvation in the aggressive Eucalyptus foliar pathogen Teratosphaeria destructans.</title>
        <authorList>
            <person name="Havenga M."/>
            <person name="Wingfield B.D."/>
            <person name="Wingfield M.J."/>
            <person name="Dreyer L.L."/>
            <person name="Roets F."/>
            <person name="Aylward J."/>
        </authorList>
    </citation>
    <scope>NUCLEOTIDE SEQUENCE [LARGE SCALE GENOMIC DNA]</scope>
    <source>
        <strain evidence="7">CMW44962</strain>
    </source>
</reference>
<dbReference type="GO" id="GO:0004497">
    <property type="term" value="F:monooxygenase activity"/>
    <property type="evidence" value="ECO:0007669"/>
    <property type="project" value="UniProtKB-KW"/>
</dbReference>
<name>A0A9W7W5Y0_9PEZI</name>
<reference evidence="7 8" key="1">
    <citation type="journal article" date="2018" name="IMA Fungus">
        <title>IMA Genome-F 10: Nine draft genome sequences of Claviceps purpurea s.lat., including C. arundinis, C. humidiphila, and C. cf. spartinae, pseudomolecules for the pitch canker pathogen Fusarium circinatum, draft genome of Davidsoniella eucalypti, Grosmannia galeiformis, Quambalaria eucalypti, and Teratosphaeria destructans.</title>
        <authorList>
            <person name="Wingfield B.D."/>
            <person name="Liu M."/>
            <person name="Nguyen H.D."/>
            <person name="Lane F.A."/>
            <person name="Morgan S.W."/>
            <person name="De Vos L."/>
            <person name="Wilken P.M."/>
            <person name="Duong T.A."/>
            <person name="Aylward J."/>
            <person name="Coetzee M.P."/>
            <person name="Dadej K."/>
            <person name="De Beer Z.W."/>
            <person name="Findlay W."/>
            <person name="Havenga M."/>
            <person name="Kolarik M."/>
            <person name="Menzies J.G."/>
            <person name="Naidoo K."/>
            <person name="Pochopski O."/>
            <person name="Shoukouhi P."/>
            <person name="Santana Q.C."/>
            <person name="Seifert K.A."/>
            <person name="Soal N."/>
            <person name="Steenkamp E.T."/>
            <person name="Tatham C.T."/>
            <person name="van der Nest M.A."/>
            <person name="Wingfield M.J."/>
        </authorList>
    </citation>
    <scope>NUCLEOTIDE SEQUENCE [LARGE SCALE GENOMIC DNA]</scope>
    <source>
        <strain evidence="7">CMW44962</strain>
    </source>
</reference>
<evidence type="ECO:0000256" key="1">
    <source>
        <dbReference type="ARBA" id="ARBA00022630"/>
    </source>
</evidence>
<dbReference type="PANTHER" id="PTHR46972:SF1">
    <property type="entry name" value="FAD DEPENDENT OXIDOREDUCTASE DOMAIN-CONTAINING PROTEIN"/>
    <property type="match status" value="1"/>
</dbReference>
<evidence type="ECO:0000259" key="6">
    <source>
        <dbReference type="Pfam" id="PF01494"/>
    </source>
</evidence>
<feature type="domain" description="FAD-binding" evidence="6">
    <location>
        <begin position="5"/>
        <end position="181"/>
    </location>
</feature>
<dbReference type="EMBL" id="RIBY02000469">
    <property type="protein sequence ID" value="KAH9842092.1"/>
    <property type="molecule type" value="Genomic_DNA"/>
</dbReference>
<keyword evidence="5" id="KW-0472">Membrane</keyword>
<organism evidence="7 8">
    <name type="scientific">Teratosphaeria destructans</name>
    <dbReference type="NCBI Taxonomy" id="418781"/>
    <lineage>
        <taxon>Eukaryota</taxon>
        <taxon>Fungi</taxon>
        <taxon>Dikarya</taxon>
        <taxon>Ascomycota</taxon>
        <taxon>Pezizomycotina</taxon>
        <taxon>Dothideomycetes</taxon>
        <taxon>Dothideomycetidae</taxon>
        <taxon>Mycosphaerellales</taxon>
        <taxon>Teratosphaeriaceae</taxon>
        <taxon>Teratosphaeria</taxon>
    </lineage>
</organism>
<dbReference type="Gene3D" id="3.50.50.60">
    <property type="entry name" value="FAD/NAD(P)-binding domain"/>
    <property type="match status" value="1"/>
</dbReference>
<gene>
    <name evidence="7" type="ORF">Tdes44962_MAKER07696</name>
</gene>
<dbReference type="InterPro" id="IPR002938">
    <property type="entry name" value="FAD-bd"/>
</dbReference>
<proteinExistence type="predicted"/>
<evidence type="ECO:0000256" key="3">
    <source>
        <dbReference type="ARBA" id="ARBA00023002"/>
    </source>
</evidence>
<evidence type="ECO:0000313" key="8">
    <source>
        <dbReference type="Proteomes" id="UP001138500"/>
    </source>
</evidence>
<protein>
    <submittedName>
        <fullName evidence="7">FAD binding domain</fullName>
    </submittedName>
</protein>
<evidence type="ECO:0000256" key="2">
    <source>
        <dbReference type="ARBA" id="ARBA00022827"/>
    </source>
</evidence>
<comment type="caution">
    <text evidence="7">The sequence shown here is derived from an EMBL/GenBank/DDBJ whole genome shotgun (WGS) entry which is preliminary data.</text>
</comment>
<dbReference type="Proteomes" id="UP001138500">
    <property type="component" value="Unassembled WGS sequence"/>
</dbReference>
<dbReference type="Pfam" id="PF01494">
    <property type="entry name" value="FAD_binding_3"/>
    <property type="match status" value="2"/>
</dbReference>
<evidence type="ECO:0000313" key="7">
    <source>
        <dbReference type="EMBL" id="KAH9842092.1"/>
    </source>
</evidence>
<feature type="domain" description="FAD-binding" evidence="6">
    <location>
        <begin position="305"/>
        <end position="336"/>
    </location>
</feature>
<dbReference type="OrthoDB" id="655030at2759"/>
<keyword evidence="1" id="KW-0285">Flavoprotein</keyword>
<keyword evidence="8" id="KW-1185">Reference proteome</keyword>
<feature type="transmembrane region" description="Helical" evidence="5">
    <location>
        <begin position="397"/>
        <end position="416"/>
    </location>
</feature>
<dbReference type="PRINTS" id="PR00420">
    <property type="entry name" value="RNGMNOXGNASE"/>
</dbReference>
<evidence type="ECO:0000256" key="4">
    <source>
        <dbReference type="ARBA" id="ARBA00023033"/>
    </source>
</evidence>
<dbReference type="SUPFAM" id="SSF51905">
    <property type="entry name" value="FAD/NAD(P)-binding domain"/>
    <property type="match status" value="1"/>
</dbReference>
<keyword evidence="5" id="KW-0812">Transmembrane</keyword>
<accession>A0A9W7W5Y0</accession>
<dbReference type="PANTHER" id="PTHR46972">
    <property type="entry name" value="MONOOXYGENASE ASQM-RELATED"/>
    <property type="match status" value="1"/>
</dbReference>